<evidence type="ECO:0000313" key="12">
    <source>
        <dbReference type="Proteomes" id="UP001314170"/>
    </source>
</evidence>
<feature type="domain" description="Kinesin motor" evidence="10">
    <location>
        <begin position="100"/>
        <end position="423"/>
    </location>
</feature>
<dbReference type="GO" id="GO:0005874">
    <property type="term" value="C:microtubule"/>
    <property type="evidence" value="ECO:0007669"/>
    <property type="project" value="UniProtKB-KW"/>
</dbReference>
<keyword evidence="6 7" id="KW-0505">Motor protein</keyword>
<dbReference type="Pfam" id="PF00225">
    <property type="entry name" value="Kinesin"/>
    <property type="match status" value="1"/>
</dbReference>
<dbReference type="PRINTS" id="PR00380">
    <property type="entry name" value="KINESINHEAVY"/>
</dbReference>
<comment type="caution">
    <text evidence="11">The sequence shown here is derived from an EMBL/GenBank/DDBJ whole genome shotgun (WGS) entry which is preliminary data.</text>
</comment>
<dbReference type="InterPro" id="IPR036961">
    <property type="entry name" value="Kinesin_motor_dom_sf"/>
</dbReference>
<evidence type="ECO:0000256" key="5">
    <source>
        <dbReference type="ARBA" id="ARBA00023054"/>
    </source>
</evidence>
<sequence length="956" mass="106918">MDSGKSVRNLAESLHSLLGLKAHLTSNWVKSVCDIIKNLPSEKSGDMQSTNSDTNYDDDDEACSAISKIKDELTVLTEHINQLNIKRRQILNEFLDLKGNIRVFCRIRPVTFGENFGHLRPVVASDSNKVLLKLIDNKSKCYNFDKVFHPGSSEDKVFAEVEPIIKSVVDGYNACIFAYGQTGTGKTFTMEGGADTPGVVPRAIEALFKQAVDSNHAFLISFSMLEIYMGNLKDLLVPKPTKATDPMPPCLSIQTDPKGGIEIDNLVAIKVNDFNQALRLYRLGCRFRSTASTNSNLTSSRSHCMIRVAITCFDAPERRRETNKIWLVDLGGSERVLKTKAWGKRFDEGKAINLSLSALGDVISALQRKKHHIPYRNSKLTQVLKDSLGDDSKTIMLVHVSPREEDLCETICSLNFATRVKSIHLGNEDTIDAKKQKEAAMEDLQQKMKHIEDERLLFRSDIEKLNKKLENLTGTNPSSERQLEAYRSCIEEPLTRSRIVDITVTPISKLPRFMKPTICSRRKSGTRYQTSEGRGDTVLARRRRPTSQRAESVSFPVKDHSEYNSDRSISRSSCLAGLNMKNSADNATDYSQDTSETDFKFNGLREQERPPRSLISQKAGINHIQKNSSRQVNKMNHIKFSKVDSWLHLQKSESTLSGCTTKTKRVLAVPIPEKKLKSIVQSKADNFYDETVHDCVYTKQKVVNHDQKNDLATTGAVGKPISEVVIKEPLKMLKDLFYEDLRSDVPSPLQTTGGKPTIQIQHSVDGSLTGDSEYGTFSLPDGCSPRLEECEDGIGVNSISITHALEGEIQCSECFQLKNSACSECYPSESYATSVCSKRDSGVSFSMLELESCCQKTPTKSNMEDGKRQDFYSFQPLAKETRHGLLQMKSQRALFMNSENQEDLAVPFGKPEGKIQNTGICDVVRQKIEILCSSALLGLGLYNLGFDHDFFYGLML</sequence>
<keyword evidence="12" id="KW-1185">Reference proteome</keyword>
<dbReference type="Proteomes" id="UP001314170">
    <property type="component" value="Unassembled WGS sequence"/>
</dbReference>
<feature type="region of interest" description="Disordered" evidence="9">
    <location>
        <begin position="518"/>
        <end position="568"/>
    </location>
</feature>
<keyword evidence="5 8" id="KW-0175">Coiled coil</keyword>
<dbReference type="PANTHER" id="PTHR47972:SF23">
    <property type="entry name" value="KINESIN MOTOR DOMAIN-CONTAINING PROTEIN"/>
    <property type="match status" value="1"/>
</dbReference>
<evidence type="ECO:0000256" key="6">
    <source>
        <dbReference type="ARBA" id="ARBA00023175"/>
    </source>
</evidence>
<feature type="binding site" evidence="7">
    <location>
        <begin position="180"/>
        <end position="187"/>
    </location>
    <ligand>
        <name>ATP</name>
        <dbReference type="ChEBI" id="CHEBI:30616"/>
    </ligand>
</feature>
<keyword evidence="2" id="KW-0493">Microtubule</keyword>
<dbReference type="GO" id="GO:0005524">
    <property type="term" value="F:ATP binding"/>
    <property type="evidence" value="ECO:0007669"/>
    <property type="project" value="UniProtKB-UniRule"/>
</dbReference>
<dbReference type="GO" id="GO:0003777">
    <property type="term" value="F:microtubule motor activity"/>
    <property type="evidence" value="ECO:0007669"/>
    <property type="project" value="InterPro"/>
</dbReference>
<organism evidence="11 12">
    <name type="scientific">Dovyalis caffra</name>
    <dbReference type="NCBI Taxonomy" id="77055"/>
    <lineage>
        <taxon>Eukaryota</taxon>
        <taxon>Viridiplantae</taxon>
        <taxon>Streptophyta</taxon>
        <taxon>Embryophyta</taxon>
        <taxon>Tracheophyta</taxon>
        <taxon>Spermatophyta</taxon>
        <taxon>Magnoliopsida</taxon>
        <taxon>eudicotyledons</taxon>
        <taxon>Gunneridae</taxon>
        <taxon>Pentapetalae</taxon>
        <taxon>rosids</taxon>
        <taxon>fabids</taxon>
        <taxon>Malpighiales</taxon>
        <taxon>Salicaceae</taxon>
        <taxon>Flacourtieae</taxon>
        <taxon>Dovyalis</taxon>
    </lineage>
</organism>
<evidence type="ECO:0000259" key="10">
    <source>
        <dbReference type="PROSITE" id="PS50067"/>
    </source>
</evidence>
<dbReference type="SMART" id="SM00129">
    <property type="entry name" value="KISc"/>
    <property type="match status" value="1"/>
</dbReference>
<gene>
    <name evidence="11" type="ORF">DCAF_LOCUS14105</name>
</gene>
<evidence type="ECO:0000256" key="9">
    <source>
        <dbReference type="SAM" id="MobiDB-lite"/>
    </source>
</evidence>
<dbReference type="SUPFAM" id="SSF52540">
    <property type="entry name" value="P-loop containing nucleoside triphosphate hydrolases"/>
    <property type="match status" value="1"/>
</dbReference>
<evidence type="ECO:0000256" key="3">
    <source>
        <dbReference type="ARBA" id="ARBA00022741"/>
    </source>
</evidence>
<dbReference type="InterPro" id="IPR027640">
    <property type="entry name" value="Kinesin-like_fam"/>
</dbReference>
<dbReference type="FunFam" id="3.40.850.10:FF:000074">
    <property type="entry name" value="p-loop containing nucleoside triphosphate hydrolase superfamily protein"/>
    <property type="match status" value="1"/>
</dbReference>
<dbReference type="PROSITE" id="PS50067">
    <property type="entry name" value="KINESIN_MOTOR_2"/>
    <property type="match status" value="1"/>
</dbReference>
<evidence type="ECO:0000256" key="4">
    <source>
        <dbReference type="ARBA" id="ARBA00022840"/>
    </source>
</evidence>
<comment type="similarity">
    <text evidence="1">Belongs to the TRAFAC class myosin-kinesin ATPase superfamily. Kinesin family. KIN-14 subfamily.</text>
</comment>
<dbReference type="GO" id="GO:0008017">
    <property type="term" value="F:microtubule binding"/>
    <property type="evidence" value="ECO:0007669"/>
    <property type="project" value="InterPro"/>
</dbReference>
<evidence type="ECO:0000256" key="8">
    <source>
        <dbReference type="SAM" id="Coils"/>
    </source>
</evidence>
<dbReference type="AlphaFoldDB" id="A0AAV1RU81"/>
<evidence type="ECO:0000313" key="11">
    <source>
        <dbReference type="EMBL" id="CAK7339057.1"/>
    </source>
</evidence>
<dbReference type="InterPro" id="IPR027417">
    <property type="entry name" value="P-loop_NTPase"/>
</dbReference>
<dbReference type="InterPro" id="IPR001752">
    <property type="entry name" value="Kinesin_motor_dom"/>
</dbReference>
<evidence type="ECO:0000256" key="2">
    <source>
        <dbReference type="ARBA" id="ARBA00022701"/>
    </source>
</evidence>
<keyword evidence="4 7" id="KW-0067">ATP-binding</keyword>
<protein>
    <recommendedName>
        <fullName evidence="10">Kinesin motor domain-containing protein</fullName>
    </recommendedName>
</protein>
<dbReference type="GO" id="GO:0007018">
    <property type="term" value="P:microtubule-based movement"/>
    <property type="evidence" value="ECO:0007669"/>
    <property type="project" value="InterPro"/>
</dbReference>
<dbReference type="Gene3D" id="3.40.850.10">
    <property type="entry name" value="Kinesin motor domain"/>
    <property type="match status" value="1"/>
</dbReference>
<proteinExistence type="inferred from homology"/>
<dbReference type="EMBL" id="CAWUPB010001157">
    <property type="protein sequence ID" value="CAK7339057.1"/>
    <property type="molecule type" value="Genomic_DNA"/>
</dbReference>
<evidence type="ECO:0000256" key="7">
    <source>
        <dbReference type="PROSITE-ProRule" id="PRU00283"/>
    </source>
</evidence>
<keyword evidence="3 7" id="KW-0547">Nucleotide-binding</keyword>
<name>A0AAV1RU81_9ROSI</name>
<dbReference type="PANTHER" id="PTHR47972">
    <property type="entry name" value="KINESIN-LIKE PROTEIN KLP-3"/>
    <property type="match status" value="1"/>
</dbReference>
<accession>A0AAV1RU81</accession>
<evidence type="ECO:0000256" key="1">
    <source>
        <dbReference type="ARBA" id="ARBA00010899"/>
    </source>
</evidence>
<feature type="coiled-coil region" evidence="8">
    <location>
        <begin position="427"/>
        <end position="482"/>
    </location>
</feature>
<feature type="compositionally biased region" description="Basic and acidic residues" evidence="9">
    <location>
        <begin position="557"/>
        <end position="568"/>
    </location>
</feature>
<reference evidence="11 12" key="1">
    <citation type="submission" date="2024-01" db="EMBL/GenBank/DDBJ databases">
        <authorList>
            <person name="Waweru B."/>
        </authorList>
    </citation>
    <scope>NUCLEOTIDE SEQUENCE [LARGE SCALE GENOMIC DNA]</scope>
</reference>